<evidence type="ECO:0000313" key="2">
    <source>
        <dbReference type="EMBL" id="MBE9238218.1"/>
    </source>
</evidence>
<proteinExistence type="predicted"/>
<gene>
    <name evidence="2" type="ORF">IQ227_19850</name>
</gene>
<dbReference type="PANTHER" id="PTHR44103">
    <property type="entry name" value="PROPROTEIN CONVERTASE P"/>
    <property type="match status" value="1"/>
</dbReference>
<dbReference type="EMBL" id="JADEWB010000151">
    <property type="protein sequence ID" value="MBE9238218.1"/>
    <property type="molecule type" value="Genomic_DNA"/>
</dbReference>
<dbReference type="Pfam" id="PF13517">
    <property type="entry name" value="FG-GAP_3"/>
    <property type="match status" value="3"/>
</dbReference>
<dbReference type="PANTHER" id="PTHR44103:SF1">
    <property type="entry name" value="PROPROTEIN CONVERTASE P"/>
    <property type="match status" value="1"/>
</dbReference>
<comment type="caution">
    <text evidence="2">The sequence shown here is derived from an EMBL/GenBank/DDBJ whole genome shotgun (WGS) entry which is preliminary data.</text>
</comment>
<dbReference type="InterPro" id="IPR028994">
    <property type="entry name" value="Integrin_alpha_N"/>
</dbReference>
<protein>
    <submittedName>
        <fullName evidence="2">VCBS repeat-containing protein</fullName>
    </submittedName>
</protein>
<dbReference type="SUPFAM" id="SSF69318">
    <property type="entry name" value="Integrin alpha N-terminal domain"/>
    <property type="match status" value="2"/>
</dbReference>
<sequence>MSIIESPNYSPNYSPKIMTTYILQTDTANPFNGINVGSLSAPTLADLDGDGDLDAVVGELSGTLLYYRNTGTATNPVYLQQPETANPFNGINVGNYITPTLADLDGDKDLDAVVGYSGGTLLYYRNTGTATNPVYLQQTDTANPFNGINVGSFSAPTFADLDGDKDLDAVVGYSGGTLLYYRNTGTATNPVYVQQTDTANPFNGIDVGSFSAPTLADLDGDKDLDAVVGADDGTLLYYRNTGTATNPVYVQQTDTANPFNGIDVGSFSAPTFADLDGDRDLDAVVGADDGTLSYLLNTDTTPKPIYVQQTDTANPFNGIDVGSFSAPTFADLDGDKDLDAVVGGVDGTLLYYRNTGTATNPVYVQQTSTANPFNGIDVGSYMKPTFADLDGDKDLDAVVGASDGTLLY</sequence>
<accession>A0ABR9VI88</accession>
<dbReference type="InterPro" id="IPR013517">
    <property type="entry name" value="FG-GAP"/>
</dbReference>
<keyword evidence="3" id="KW-1185">Reference proteome</keyword>
<evidence type="ECO:0000313" key="3">
    <source>
        <dbReference type="Proteomes" id="UP000606776"/>
    </source>
</evidence>
<dbReference type="Proteomes" id="UP000606776">
    <property type="component" value="Unassembled WGS sequence"/>
</dbReference>
<keyword evidence="1" id="KW-0732">Signal</keyword>
<reference evidence="2 3" key="1">
    <citation type="submission" date="2020-10" db="EMBL/GenBank/DDBJ databases">
        <authorList>
            <person name="Castelo-Branco R."/>
            <person name="Eusebio N."/>
            <person name="Adriana R."/>
            <person name="Vieira A."/>
            <person name="Brugerolle De Fraissinette N."/>
            <person name="Rezende De Castro R."/>
            <person name="Schneider M.P."/>
            <person name="Vasconcelos V."/>
            <person name="Leao P.N."/>
        </authorList>
    </citation>
    <scope>NUCLEOTIDE SEQUENCE [LARGE SCALE GENOMIC DNA]</scope>
    <source>
        <strain evidence="2 3">LEGE 00250</strain>
    </source>
</reference>
<name>A0ABR9VI88_9CYAN</name>
<evidence type="ECO:0000256" key="1">
    <source>
        <dbReference type="ARBA" id="ARBA00022729"/>
    </source>
</evidence>
<dbReference type="Gene3D" id="2.130.10.130">
    <property type="entry name" value="Integrin alpha, N-terminal"/>
    <property type="match status" value="1"/>
</dbReference>
<organism evidence="2 3">
    <name type="scientific">Sphaerospermopsis aphanizomenoides LEGE 00250</name>
    <dbReference type="NCBI Taxonomy" id="2777972"/>
    <lineage>
        <taxon>Bacteria</taxon>
        <taxon>Bacillati</taxon>
        <taxon>Cyanobacteriota</taxon>
        <taxon>Cyanophyceae</taxon>
        <taxon>Nostocales</taxon>
        <taxon>Aphanizomenonaceae</taxon>
        <taxon>Sphaerospermopsis</taxon>
        <taxon>Sphaerospermopsis aphanizomenoides</taxon>
    </lineage>
</organism>